<gene>
    <name evidence="1" type="ORF">QJV37_06515</name>
</gene>
<proteinExistence type="predicted"/>
<evidence type="ECO:0000313" key="2">
    <source>
        <dbReference type="Proteomes" id="UP001252688"/>
    </source>
</evidence>
<organism evidence="1 2">
    <name type="scientific">Listeria cossartiae subsp. cayugensis</name>
    <dbReference type="NCBI Taxonomy" id="2713505"/>
    <lineage>
        <taxon>Bacteria</taxon>
        <taxon>Bacillati</taxon>
        <taxon>Bacillota</taxon>
        <taxon>Bacilli</taxon>
        <taxon>Bacillales</taxon>
        <taxon>Listeriaceae</taxon>
        <taxon>Listeria</taxon>
        <taxon>Listeria cossartiae</taxon>
    </lineage>
</organism>
<keyword evidence="2" id="KW-1185">Reference proteome</keyword>
<accession>A0ABU2ING3</accession>
<dbReference type="Proteomes" id="UP001252688">
    <property type="component" value="Unassembled WGS sequence"/>
</dbReference>
<dbReference type="RefSeq" id="WP_311193953.1">
    <property type="nucleotide sequence ID" value="NZ_JASBAM010000001.1"/>
</dbReference>
<protein>
    <submittedName>
        <fullName evidence="1">Uncharacterized protein</fullName>
    </submittedName>
</protein>
<sequence length="52" mass="6100">MTASYRAMNNLIAVLNEKNRSLIYIAFQEKLKEKIANGFKLDLEDNIKEYFS</sequence>
<reference evidence="1 2" key="1">
    <citation type="submission" date="2023-05" db="EMBL/GenBank/DDBJ databases">
        <title>A Combination of Whole Genome Sequencing and Metagenomics Reveals Diversity of Listeria spp. in Soil Collected from the Nantahala National Forest.</title>
        <authorList>
            <person name="Wang J."/>
            <person name="Schamp C.N."/>
            <person name="Hudson L.K."/>
            <person name="Chaggar H.K."/>
            <person name="Bryan D.W."/>
            <person name="Radosevich M."/>
            <person name="Denes T.G."/>
        </authorList>
    </citation>
    <scope>NUCLEOTIDE SEQUENCE [LARGE SCALE GENOMIC DNA]</scope>
    <source>
        <strain evidence="1 2">UTK S2-0002</strain>
    </source>
</reference>
<evidence type="ECO:0000313" key="1">
    <source>
        <dbReference type="EMBL" id="MDT0113785.1"/>
    </source>
</evidence>
<dbReference type="EMBL" id="JASBAM010000001">
    <property type="protein sequence ID" value="MDT0113785.1"/>
    <property type="molecule type" value="Genomic_DNA"/>
</dbReference>
<comment type="caution">
    <text evidence="1">The sequence shown here is derived from an EMBL/GenBank/DDBJ whole genome shotgun (WGS) entry which is preliminary data.</text>
</comment>
<name>A0ABU2ING3_9LIST</name>